<organism evidence="1 2">
    <name type="scientific">Penicillium argentinense</name>
    <dbReference type="NCBI Taxonomy" id="1131581"/>
    <lineage>
        <taxon>Eukaryota</taxon>
        <taxon>Fungi</taxon>
        <taxon>Dikarya</taxon>
        <taxon>Ascomycota</taxon>
        <taxon>Pezizomycotina</taxon>
        <taxon>Eurotiomycetes</taxon>
        <taxon>Eurotiomycetidae</taxon>
        <taxon>Eurotiales</taxon>
        <taxon>Aspergillaceae</taxon>
        <taxon>Penicillium</taxon>
    </lineage>
</organism>
<dbReference type="GeneID" id="81363508"/>
<reference evidence="1" key="1">
    <citation type="submission" date="2022-11" db="EMBL/GenBank/DDBJ databases">
        <authorList>
            <person name="Petersen C."/>
        </authorList>
    </citation>
    <scope>NUCLEOTIDE SEQUENCE</scope>
    <source>
        <strain evidence="1">IBT 30761</strain>
    </source>
</reference>
<evidence type="ECO:0000313" key="1">
    <source>
        <dbReference type="EMBL" id="KAJ5082995.1"/>
    </source>
</evidence>
<name>A0A9W9JVI1_9EURO</name>
<evidence type="ECO:0000313" key="2">
    <source>
        <dbReference type="Proteomes" id="UP001149074"/>
    </source>
</evidence>
<dbReference type="EMBL" id="JAPQKI010000011">
    <property type="protein sequence ID" value="KAJ5082995.1"/>
    <property type="molecule type" value="Genomic_DNA"/>
</dbReference>
<protein>
    <submittedName>
        <fullName evidence="1">Uncharacterized protein</fullName>
    </submittedName>
</protein>
<comment type="caution">
    <text evidence="1">The sequence shown here is derived from an EMBL/GenBank/DDBJ whole genome shotgun (WGS) entry which is preliminary data.</text>
</comment>
<keyword evidence="2" id="KW-1185">Reference proteome</keyword>
<dbReference type="Proteomes" id="UP001149074">
    <property type="component" value="Unassembled WGS sequence"/>
</dbReference>
<accession>A0A9W9JVI1</accession>
<gene>
    <name evidence="1" type="ORF">N7532_012038</name>
</gene>
<dbReference type="RefSeq" id="XP_056469517.1">
    <property type="nucleotide sequence ID" value="XM_056624529.1"/>
</dbReference>
<sequence length="60" mass="7024">MNLTLKPHSLARIQNGHKWTRDATPEEIKKRIEEREQHFDYWQADTGCPVAGYSSKLPED</sequence>
<reference evidence="1" key="2">
    <citation type="journal article" date="2023" name="IMA Fungus">
        <title>Comparative genomic study of the Penicillium genus elucidates a diverse pangenome and 15 lateral gene transfer events.</title>
        <authorList>
            <person name="Petersen C."/>
            <person name="Sorensen T."/>
            <person name="Nielsen M.R."/>
            <person name="Sondergaard T.E."/>
            <person name="Sorensen J.L."/>
            <person name="Fitzpatrick D.A."/>
            <person name="Frisvad J.C."/>
            <person name="Nielsen K.L."/>
        </authorList>
    </citation>
    <scope>NUCLEOTIDE SEQUENCE</scope>
    <source>
        <strain evidence="1">IBT 30761</strain>
    </source>
</reference>
<dbReference type="AlphaFoldDB" id="A0A9W9JVI1"/>
<proteinExistence type="predicted"/>